<evidence type="ECO:0000313" key="3">
    <source>
        <dbReference type="EMBL" id="GHA83891.1"/>
    </source>
</evidence>
<feature type="domain" description="YcxB-like C-terminal" evidence="2">
    <location>
        <begin position="77"/>
        <end position="135"/>
    </location>
</feature>
<keyword evidence="1" id="KW-0812">Transmembrane</keyword>
<evidence type="ECO:0000259" key="2">
    <source>
        <dbReference type="Pfam" id="PF14317"/>
    </source>
</evidence>
<keyword evidence="4" id="KW-1185">Reference proteome</keyword>
<evidence type="ECO:0000313" key="4">
    <source>
        <dbReference type="Proteomes" id="UP000646426"/>
    </source>
</evidence>
<keyword evidence="1" id="KW-1133">Transmembrane helix</keyword>
<comment type="caution">
    <text evidence="3">The sequence shown here is derived from an EMBL/GenBank/DDBJ whole genome shotgun (WGS) entry which is preliminary data.</text>
</comment>
<reference evidence="3" key="1">
    <citation type="journal article" date="2014" name="Int. J. Syst. Evol. Microbiol.">
        <title>Complete genome sequence of Corynebacterium casei LMG S-19264T (=DSM 44701T), isolated from a smear-ripened cheese.</title>
        <authorList>
            <consortium name="US DOE Joint Genome Institute (JGI-PGF)"/>
            <person name="Walter F."/>
            <person name="Albersmeier A."/>
            <person name="Kalinowski J."/>
            <person name="Ruckert C."/>
        </authorList>
    </citation>
    <scope>NUCLEOTIDE SEQUENCE</scope>
    <source>
        <strain evidence="3">KCTC 23077</strain>
    </source>
</reference>
<reference evidence="3" key="2">
    <citation type="submission" date="2020-09" db="EMBL/GenBank/DDBJ databases">
        <authorList>
            <person name="Sun Q."/>
            <person name="Kim S."/>
        </authorList>
    </citation>
    <scope>NUCLEOTIDE SEQUENCE</scope>
    <source>
        <strain evidence="3">KCTC 23077</strain>
    </source>
</reference>
<keyword evidence="1" id="KW-0472">Membrane</keyword>
<dbReference type="AlphaFoldDB" id="A0A918T1K1"/>
<dbReference type="RefSeq" id="WP_189456564.1">
    <property type="nucleotide sequence ID" value="NZ_BMYD01000003.1"/>
</dbReference>
<dbReference type="EMBL" id="BMYD01000003">
    <property type="protein sequence ID" value="GHA83891.1"/>
    <property type="molecule type" value="Genomic_DNA"/>
</dbReference>
<dbReference type="Pfam" id="PF14317">
    <property type="entry name" value="YcxB"/>
    <property type="match status" value="1"/>
</dbReference>
<sequence length="144" mass="16186">MEQNGNGSIEFDVAYHYGEYRSFVQSAIDRKLPELAAQTGKSVNGPMHRCTMALLAVVLPVVFLYKVLRVGRCRFRIDANEIRRISKNGEAVVPWNQIRAVYDCKSGLLLMKENGGLPIPDRVLSTGQRRQLRAFVDLHGLAAR</sequence>
<dbReference type="InterPro" id="IPR025588">
    <property type="entry name" value="YcxB-like_C"/>
</dbReference>
<organism evidence="3 4">
    <name type="scientific">Cognatilysobacter bugurensis</name>
    <dbReference type="NCBI Taxonomy" id="543356"/>
    <lineage>
        <taxon>Bacteria</taxon>
        <taxon>Pseudomonadati</taxon>
        <taxon>Pseudomonadota</taxon>
        <taxon>Gammaproteobacteria</taxon>
        <taxon>Lysobacterales</taxon>
        <taxon>Lysobacteraceae</taxon>
        <taxon>Cognatilysobacter</taxon>
    </lineage>
</organism>
<dbReference type="Proteomes" id="UP000646426">
    <property type="component" value="Unassembled WGS sequence"/>
</dbReference>
<accession>A0A918T1K1</accession>
<proteinExistence type="predicted"/>
<protein>
    <recommendedName>
        <fullName evidence="2">YcxB-like C-terminal domain-containing protein</fullName>
    </recommendedName>
</protein>
<evidence type="ECO:0000256" key="1">
    <source>
        <dbReference type="SAM" id="Phobius"/>
    </source>
</evidence>
<gene>
    <name evidence="3" type="ORF">GCM10007067_22540</name>
</gene>
<name>A0A918T1K1_9GAMM</name>
<feature type="transmembrane region" description="Helical" evidence="1">
    <location>
        <begin position="51"/>
        <end position="68"/>
    </location>
</feature>